<dbReference type="HOGENOM" id="CLU_2173838_0_0_1"/>
<evidence type="ECO:0000313" key="1">
    <source>
        <dbReference type="EnsemblMetazoa" id="MESCA000892-PA"/>
    </source>
</evidence>
<reference evidence="2" key="1">
    <citation type="submission" date="2013-02" db="EMBL/GenBank/DDBJ databases">
        <authorList>
            <person name="Hughes D."/>
        </authorList>
    </citation>
    <scope>NUCLEOTIDE SEQUENCE</scope>
    <source>
        <strain>Durham</strain>
        <strain evidence="2">NC isolate 2 -- Noor lab</strain>
    </source>
</reference>
<name>T1GC88_MEGSC</name>
<dbReference type="EMBL" id="CAQQ02394901">
    <property type="status" value="NOT_ANNOTATED_CDS"/>
    <property type="molecule type" value="Genomic_DNA"/>
</dbReference>
<dbReference type="EMBL" id="CAQQ02394900">
    <property type="status" value="NOT_ANNOTATED_CDS"/>
    <property type="molecule type" value="Genomic_DNA"/>
</dbReference>
<dbReference type="Proteomes" id="UP000015102">
    <property type="component" value="Unassembled WGS sequence"/>
</dbReference>
<evidence type="ECO:0000313" key="2">
    <source>
        <dbReference type="Proteomes" id="UP000015102"/>
    </source>
</evidence>
<dbReference type="AlphaFoldDB" id="T1GC88"/>
<reference evidence="1" key="2">
    <citation type="submission" date="2015-06" db="UniProtKB">
        <authorList>
            <consortium name="EnsemblMetazoa"/>
        </authorList>
    </citation>
    <scope>IDENTIFICATION</scope>
</reference>
<protein>
    <submittedName>
        <fullName evidence="1">Uncharacterized protein</fullName>
    </submittedName>
</protein>
<sequence length="110" mass="12320">MKSANISKAAIVAKKFRANRIAWPTVGHVRHILPICAEHSSVMKQFDVKIVFLIMYGRSLIDIQRVTQNLVYPLISQIFGLRCTTRGHYPIPVTCLVGDTPAENKLISMA</sequence>
<organism evidence="1 2">
    <name type="scientific">Megaselia scalaris</name>
    <name type="common">Humpbacked fly</name>
    <name type="synonym">Phora scalaris</name>
    <dbReference type="NCBI Taxonomy" id="36166"/>
    <lineage>
        <taxon>Eukaryota</taxon>
        <taxon>Metazoa</taxon>
        <taxon>Ecdysozoa</taxon>
        <taxon>Arthropoda</taxon>
        <taxon>Hexapoda</taxon>
        <taxon>Insecta</taxon>
        <taxon>Pterygota</taxon>
        <taxon>Neoptera</taxon>
        <taxon>Endopterygota</taxon>
        <taxon>Diptera</taxon>
        <taxon>Brachycera</taxon>
        <taxon>Muscomorpha</taxon>
        <taxon>Platypezoidea</taxon>
        <taxon>Phoridae</taxon>
        <taxon>Megaseliini</taxon>
        <taxon>Megaselia</taxon>
    </lineage>
</organism>
<proteinExistence type="predicted"/>
<accession>T1GC88</accession>
<keyword evidence="2" id="KW-1185">Reference proteome</keyword>
<dbReference type="EnsemblMetazoa" id="MESCA000892-RA">
    <property type="protein sequence ID" value="MESCA000892-PA"/>
    <property type="gene ID" value="MESCA000892"/>
</dbReference>